<protein>
    <submittedName>
        <fullName evidence="1">Uncharacterized protein</fullName>
    </submittedName>
</protein>
<keyword evidence="2" id="KW-1185">Reference proteome</keyword>
<comment type="caution">
    <text evidence="1">The sequence shown here is derived from an EMBL/GenBank/DDBJ whole genome shotgun (WGS) entry which is preliminary data.</text>
</comment>
<evidence type="ECO:0000313" key="1">
    <source>
        <dbReference type="EMBL" id="KAI0092761.1"/>
    </source>
</evidence>
<gene>
    <name evidence="1" type="ORF">BDY19DRAFT_926007</name>
</gene>
<accession>A0ACB8UER6</accession>
<evidence type="ECO:0000313" key="2">
    <source>
        <dbReference type="Proteomes" id="UP001055072"/>
    </source>
</evidence>
<name>A0ACB8UER6_9APHY</name>
<dbReference type="Proteomes" id="UP001055072">
    <property type="component" value="Unassembled WGS sequence"/>
</dbReference>
<organism evidence="1 2">
    <name type="scientific">Irpex rosettiformis</name>
    <dbReference type="NCBI Taxonomy" id="378272"/>
    <lineage>
        <taxon>Eukaryota</taxon>
        <taxon>Fungi</taxon>
        <taxon>Dikarya</taxon>
        <taxon>Basidiomycota</taxon>
        <taxon>Agaricomycotina</taxon>
        <taxon>Agaricomycetes</taxon>
        <taxon>Polyporales</taxon>
        <taxon>Irpicaceae</taxon>
        <taxon>Irpex</taxon>
    </lineage>
</organism>
<dbReference type="EMBL" id="MU274903">
    <property type="protein sequence ID" value="KAI0092761.1"/>
    <property type="molecule type" value="Genomic_DNA"/>
</dbReference>
<reference evidence="1" key="1">
    <citation type="journal article" date="2021" name="Environ. Microbiol.">
        <title>Gene family expansions and transcriptome signatures uncover fungal adaptations to wood decay.</title>
        <authorList>
            <person name="Hage H."/>
            <person name="Miyauchi S."/>
            <person name="Viragh M."/>
            <person name="Drula E."/>
            <person name="Min B."/>
            <person name="Chaduli D."/>
            <person name="Navarro D."/>
            <person name="Favel A."/>
            <person name="Norest M."/>
            <person name="Lesage-Meessen L."/>
            <person name="Balint B."/>
            <person name="Merenyi Z."/>
            <person name="de Eugenio L."/>
            <person name="Morin E."/>
            <person name="Martinez A.T."/>
            <person name="Baldrian P."/>
            <person name="Stursova M."/>
            <person name="Martinez M.J."/>
            <person name="Novotny C."/>
            <person name="Magnuson J.K."/>
            <person name="Spatafora J.W."/>
            <person name="Maurice S."/>
            <person name="Pangilinan J."/>
            <person name="Andreopoulos W."/>
            <person name="LaButti K."/>
            <person name="Hundley H."/>
            <person name="Na H."/>
            <person name="Kuo A."/>
            <person name="Barry K."/>
            <person name="Lipzen A."/>
            <person name="Henrissat B."/>
            <person name="Riley R."/>
            <person name="Ahrendt S."/>
            <person name="Nagy L.G."/>
            <person name="Grigoriev I.V."/>
            <person name="Martin F."/>
            <person name="Rosso M.N."/>
        </authorList>
    </citation>
    <scope>NUCLEOTIDE SEQUENCE</scope>
    <source>
        <strain evidence="1">CBS 384.51</strain>
    </source>
</reference>
<proteinExistence type="predicted"/>
<sequence length="138" mass="15038">MSLAHSSLSLRRHVARSRITQSKASSSRTTLHSTWSKRFSSTGGDAQGKQPSAHASFYSDMVPGMVPIALLGSAIFLGLRLLQGKLSHERYLDEATARVAELEREVETLLAQRSVEAAAASPSSPVSDEASSKKHWFW</sequence>